<dbReference type="SUPFAM" id="SSF81321">
    <property type="entry name" value="Family A G protein-coupled receptor-like"/>
    <property type="match status" value="1"/>
</dbReference>
<dbReference type="GO" id="GO:0007189">
    <property type="term" value="P:adenylate cyclase-activating G protein-coupled receptor signaling pathway"/>
    <property type="evidence" value="ECO:0007669"/>
    <property type="project" value="TreeGrafter"/>
</dbReference>
<feature type="transmembrane region" description="Helical" evidence="5">
    <location>
        <begin position="74"/>
        <end position="93"/>
    </location>
</feature>
<feature type="transmembrane region" description="Helical" evidence="5">
    <location>
        <begin position="201"/>
        <end position="217"/>
    </location>
</feature>
<sequence length="327" mass="37868">MVHETHLQILVIVASVVSCCFSLVVIITMLFFRNMQKGNFMPIIFFMSLSDLGMNSTSLLGFPSDGSALCWIQGVLQSYFAVCSWFWTTILAYRVYSIISFGQCSLTMTQMHVFAWVFPMFLALIPITTNNYGSSAFDTQWCVLTRREDNPPWLTLFWSYIAFFLWLFLCIVLMIFWQIRISYKFRDSPMKAVVKRTYDKVYLYPVVMVVCWVLNYWCDALDAHGAGESLNALSMLFGISNGIFSAMIFMFKSEEARRRWKVYFYPPKQSNFDDFVEPPIQLDFEDDYETGTNFTSNTAYTEKTSISNASELDMTDFTPANKNPLHI</sequence>
<evidence type="ECO:0000256" key="3">
    <source>
        <dbReference type="ARBA" id="ARBA00022989"/>
    </source>
</evidence>
<keyword evidence="3 5" id="KW-1133">Transmembrane helix</keyword>
<reference evidence="7" key="1">
    <citation type="submission" date="2021-01" db="EMBL/GenBank/DDBJ databases">
        <authorList>
            <person name="Corre E."/>
            <person name="Pelletier E."/>
            <person name="Niang G."/>
            <person name="Scheremetjew M."/>
            <person name="Finn R."/>
            <person name="Kale V."/>
            <person name="Holt S."/>
            <person name="Cochrane G."/>
            <person name="Meng A."/>
            <person name="Brown T."/>
            <person name="Cohen L."/>
        </authorList>
    </citation>
    <scope>NUCLEOTIDE SEQUENCE</scope>
    <source>
        <strain evidence="7">CCAP 955/1</strain>
    </source>
</reference>
<gene>
    <name evidence="7" type="ORF">SELO1098_LOCUS14167</name>
</gene>
<feature type="transmembrane region" description="Helical" evidence="5">
    <location>
        <begin position="229"/>
        <end position="251"/>
    </location>
</feature>
<feature type="transmembrane region" description="Helical" evidence="5">
    <location>
        <begin position="153"/>
        <end position="180"/>
    </location>
</feature>
<dbReference type="GO" id="GO:0004930">
    <property type="term" value="F:G protein-coupled receptor activity"/>
    <property type="evidence" value="ECO:0007669"/>
    <property type="project" value="TreeGrafter"/>
</dbReference>
<dbReference type="GO" id="GO:0005886">
    <property type="term" value="C:plasma membrane"/>
    <property type="evidence" value="ECO:0007669"/>
    <property type="project" value="TreeGrafter"/>
</dbReference>
<dbReference type="PANTHER" id="PTHR23112:SF0">
    <property type="entry name" value="TRANSMEMBRANE PROTEIN 116"/>
    <property type="match status" value="1"/>
</dbReference>
<evidence type="ECO:0000256" key="5">
    <source>
        <dbReference type="SAM" id="Phobius"/>
    </source>
</evidence>
<dbReference type="PRINTS" id="PR02001">
    <property type="entry name" value="GCR1CAMPR"/>
</dbReference>
<accession>A0A7S3M6X6</accession>
<dbReference type="Pfam" id="PF05462">
    <property type="entry name" value="Dicty_CAR"/>
    <property type="match status" value="1"/>
</dbReference>
<evidence type="ECO:0000259" key="6">
    <source>
        <dbReference type="PROSITE" id="PS50261"/>
    </source>
</evidence>
<protein>
    <recommendedName>
        <fullName evidence="6">G-protein coupled receptors family 2 profile 2 domain-containing protein</fullName>
    </recommendedName>
</protein>
<dbReference type="PANTHER" id="PTHR23112">
    <property type="entry name" value="G PROTEIN-COUPLED RECEPTOR 157-RELATED"/>
    <property type="match status" value="1"/>
</dbReference>
<evidence type="ECO:0000313" key="7">
    <source>
        <dbReference type="EMBL" id="CAE0285326.1"/>
    </source>
</evidence>
<dbReference type="InterPro" id="IPR017981">
    <property type="entry name" value="GPCR_2-like_7TM"/>
</dbReference>
<feature type="transmembrane region" description="Helical" evidence="5">
    <location>
        <begin position="113"/>
        <end position="133"/>
    </location>
</feature>
<feature type="transmembrane region" description="Helical" evidence="5">
    <location>
        <begin position="6"/>
        <end position="31"/>
    </location>
</feature>
<dbReference type="AlphaFoldDB" id="A0A7S3M6X6"/>
<evidence type="ECO:0000256" key="4">
    <source>
        <dbReference type="ARBA" id="ARBA00023136"/>
    </source>
</evidence>
<keyword evidence="4 5" id="KW-0472">Membrane</keyword>
<name>A0A7S3M6X6_9STRA</name>
<feature type="domain" description="G-protein coupled receptors family 2 profile 2" evidence="6">
    <location>
        <begin position="7"/>
        <end position="253"/>
    </location>
</feature>
<proteinExistence type="predicted"/>
<dbReference type="Gene3D" id="1.20.1070.10">
    <property type="entry name" value="Rhodopsin 7-helix transmembrane proteins"/>
    <property type="match status" value="1"/>
</dbReference>
<dbReference type="EMBL" id="HBIC01028181">
    <property type="protein sequence ID" value="CAE0285326.1"/>
    <property type="molecule type" value="Transcribed_RNA"/>
</dbReference>
<dbReference type="InterPro" id="IPR022343">
    <property type="entry name" value="GCR1-cAMP_receptor"/>
</dbReference>
<organism evidence="7">
    <name type="scientific">Spumella elongata</name>
    <dbReference type="NCBI Taxonomy" id="89044"/>
    <lineage>
        <taxon>Eukaryota</taxon>
        <taxon>Sar</taxon>
        <taxon>Stramenopiles</taxon>
        <taxon>Ochrophyta</taxon>
        <taxon>Chrysophyceae</taxon>
        <taxon>Chromulinales</taxon>
        <taxon>Chromulinaceae</taxon>
        <taxon>Spumella</taxon>
    </lineage>
</organism>
<comment type="subcellular location">
    <subcellularLocation>
        <location evidence="1">Membrane</location>
        <topology evidence="1">Multi-pass membrane protein</topology>
    </subcellularLocation>
</comment>
<keyword evidence="2 5" id="KW-0812">Transmembrane</keyword>
<evidence type="ECO:0000256" key="2">
    <source>
        <dbReference type="ARBA" id="ARBA00022692"/>
    </source>
</evidence>
<feature type="transmembrane region" description="Helical" evidence="5">
    <location>
        <begin position="43"/>
        <end position="62"/>
    </location>
</feature>
<dbReference type="PROSITE" id="PS50261">
    <property type="entry name" value="G_PROTEIN_RECEP_F2_4"/>
    <property type="match status" value="1"/>
</dbReference>
<evidence type="ECO:0000256" key="1">
    <source>
        <dbReference type="ARBA" id="ARBA00004141"/>
    </source>
</evidence>
<dbReference type="GO" id="GO:0007166">
    <property type="term" value="P:cell surface receptor signaling pathway"/>
    <property type="evidence" value="ECO:0007669"/>
    <property type="project" value="InterPro"/>
</dbReference>